<comment type="caution">
    <text evidence="2">The sequence shown here is derived from an EMBL/GenBank/DDBJ whole genome shotgun (WGS) entry which is preliminary data.</text>
</comment>
<evidence type="ECO:0000313" key="2">
    <source>
        <dbReference type="EMBL" id="MEK8050392.1"/>
    </source>
</evidence>
<dbReference type="SUPFAM" id="SSF56024">
    <property type="entry name" value="Phospholipase D/nuclease"/>
    <property type="match status" value="2"/>
</dbReference>
<dbReference type="InterPro" id="IPR025202">
    <property type="entry name" value="PLD-like_dom"/>
</dbReference>
<evidence type="ECO:0000313" key="3">
    <source>
        <dbReference type="Proteomes" id="UP001365405"/>
    </source>
</evidence>
<accession>A0ABU9CIM5</accession>
<sequence>MLLSTGLLAGLGGCAALPTPERAPGPPARFITAVDDAPLSRVAAASGAPAGGSAFRPMLLSSVALQARLSLIARAQSGIDIQTYLLGDDATGHQLLRALSEAAARGVRVRLLVDDLYTAGLTDLLLGLAAQPNVEVRLYNPFPAGRDSWLLRGFSLVSDFGRLNRRMHNKLFIADGRLAVVGGRNLADAYFMRSDEGNFIDFDLLCAGAVVPELATHFDDFWNSRFAVPVQQLADNTLDTDARRASVEALTRPGLAPLRAVPAGQAASWSLGRAPWVVAERAQVFFDSPDKTAARGTPTPTLPVAQLLATAQRKVDIVTPYFLPSAAGLDGMRRARERGVEVQVTTNSLVDSDEPLVSVAYGRHRLALLQSGVRLFELSSERLKRHAPLREVLANSVGRLHAKLGFIDERLLLVGSMNLDPRSAGTNTELMLLVDSAELVRQVQQQLQPAEPSGLFEVRLAADGQSLEWLGRDAAAGVDERLREEPTPPWWQRLKLWLLYQLVPDDLL</sequence>
<name>A0ABU9CIM5_9BURK</name>
<gene>
    <name evidence="2" type="ORF">AACH10_09095</name>
</gene>
<dbReference type="InterPro" id="IPR001736">
    <property type="entry name" value="PLipase_D/transphosphatidylase"/>
</dbReference>
<dbReference type="Proteomes" id="UP001365405">
    <property type="component" value="Unassembled WGS sequence"/>
</dbReference>
<organism evidence="2 3">
    <name type="scientific">Pseudaquabacterium inlustre</name>
    <dbReference type="NCBI Taxonomy" id="2984192"/>
    <lineage>
        <taxon>Bacteria</taxon>
        <taxon>Pseudomonadati</taxon>
        <taxon>Pseudomonadota</taxon>
        <taxon>Betaproteobacteria</taxon>
        <taxon>Burkholderiales</taxon>
        <taxon>Sphaerotilaceae</taxon>
        <taxon>Pseudaquabacterium</taxon>
    </lineage>
</organism>
<proteinExistence type="predicted"/>
<dbReference type="CDD" id="cd09113">
    <property type="entry name" value="PLDc_ymdC_like_2"/>
    <property type="match status" value="1"/>
</dbReference>
<dbReference type="PROSITE" id="PS50035">
    <property type="entry name" value="PLD"/>
    <property type="match status" value="2"/>
</dbReference>
<dbReference type="SMART" id="SM00155">
    <property type="entry name" value="PLDc"/>
    <property type="match status" value="2"/>
</dbReference>
<dbReference type="Gene3D" id="3.30.870.10">
    <property type="entry name" value="Endonuclease Chain A"/>
    <property type="match status" value="2"/>
</dbReference>
<dbReference type="EMBL" id="JBBUTH010000004">
    <property type="protein sequence ID" value="MEK8050392.1"/>
    <property type="molecule type" value="Genomic_DNA"/>
</dbReference>
<dbReference type="Pfam" id="PF13091">
    <property type="entry name" value="PLDc_2"/>
    <property type="match status" value="2"/>
</dbReference>
<dbReference type="PANTHER" id="PTHR21248:SF12">
    <property type="entry name" value="CARDIOLIPIN SYNTHASE C"/>
    <property type="match status" value="1"/>
</dbReference>
<dbReference type="PANTHER" id="PTHR21248">
    <property type="entry name" value="CARDIOLIPIN SYNTHASE"/>
    <property type="match status" value="1"/>
</dbReference>
<keyword evidence="3" id="KW-1185">Reference proteome</keyword>
<feature type="domain" description="PLD phosphodiesterase" evidence="1">
    <location>
        <begin position="163"/>
        <end position="190"/>
    </location>
</feature>
<feature type="domain" description="PLD phosphodiesterase" evidence="1">
    <location>
        <begin position="396"/>
        <end position="423"/>
    </location>
</feature>
<protein>
    <submittedName>
        <fullName evidence="2">Phospholipase D family protein</fullName>
    </submittedName>
</protein>
<evidence type="ECO:0000259" key="1">
    <source>
        <dbReference type="PROSITE" id="PS50035"/>
    </source>
</evidence>
<dbReference type="RefSeq" id="WP_341410070.1">
    <property type="nucleotide sequence ID" value="NZ_JBBUTH010000004.1"/>
</dbReference>
<reference evidence="2 3" key="1">
    <citation type="submission" date="2024-04" db="EMBL/GenBank/DDBJ databases">
        <title>Novel species of the genus Ideonella isolated from streams.</title>
        <authorList>
            <person name="Lu H."/>
        </authorList>
    </citation>
    <scope>NUCLEOTIDE SEQUENCE [LARGE SCALE GENOMIC DNA]</scope>
    <source>
        <strain evidence="2 3">DXS22W</strain>
    </source>
</reference>
<dbReference type="CDD" id="cd09111">
    <property type="entry name" value="PLDc_ymdC_like_1"/>
    <property type="match status" value="1"/>
</dbReference>